<evidence type="ECO:0000313" key="3">
    <source>
        <dbReference type="EMBL" id="MFC4714010.1"/>
    </source>
</evidence>
<dbReference type="PIRSF" id="PIRSF033091">
    <property type="entry name" value="Pesterase_YhaO"/>
    <property type="match status" value="1"/>
</dbReference>
<proteinExistence type="predicted"/>
<keyword evidence="1" id="KW-0378">Hydrolase</keyword>
<sequence>MTAIRFIHSADLHLGSPFTGMRGLGAEQWKTLQDSTLSAFGRLISYALETRPDFVLIAGDIYDEEDRNLRAQHRFQQGMEQLAEAEIPVFLSHGNHDHLSGNGAAFALPDNVYVFKEHVENVELTVNGASIKIAGFSYGKRHIAESMVDSYPQAESGVIQIGMLHGSEESDTEHAVYAPFRKEQLLAKNYDYWALGHIHKRQHLSEEPPIIYPGNLQGRHRKESGAKGFYDVSLDKGQASLQFVAVEAVRFERIAIDCSGVQHMNEVFTACEEQLADYETALVAELELYNLGEAALHMLESVVPTELLETLREALSEGERFIHIAKLSFDSNQSMSEISPFGKQIADRLEGWEDRQWKQALTELYNHPKSGRFLPPLSDELREELRAGAERKIRQLMALEDQT</sequence>
<dbReference type="PANTHER" id="PTHR30337:SF7">
    <property type="entry name" value="PHOSPHOESTERASE"/>
    <property type="match status" value="1"/>
</dbReference>
<keyword evidence="4" id="KW-1185">Reference proteome</keyword>
<name>A0ABV9MEI5_9BACL</name>
<comment type="caution">
    <text evidence="3">The sequence shown here is derived from an EMBL/GenBank/DDBJ whole genome shotgun (WGS) entry which is preliminary data.</text>
</comment>
<evidence type="ECO:0000256" key="1">
    <source>
        <dbReference type="ARBA" id="ARBA00022801"/>
    </source>
</evidence>
<dbReference type="InterPro" id="IPR029052">
    <property type="entry name" value="Metallo-depent_PP-like"/>
</dbReference>
<dbReference type="Proteomes" id="UP001595932">
    <property type="component" value="Unassembled WGS sequence"/>
</dbReference>
<dbReference type="CDD" id="cd00840">
    <property type="entry name" value="MPP_Mre11_N"/>
    <property type="match status" value="1"/>
</dbReference>
<protein>
    <submittedName>
        <fullName evidence="3">Exonuclease SbcCD subunit D</fullName>
    </submittedName>
</protein>
<dbReference type="Gene3D" id="3.60.21.10">
    <property type="match status" value="1"/>
</dbReference>
<gene>
    <name evidence="3" type="ORF">ACFO5U_14175</name>
</gene>
<keyword evidence="3" id="KW-0269">Exonuclease</keyword>
<reference evidence="4" key="1">
    <citation type="journal article" date="2019" name="Int. J. Syst. Evol. Microbiol.">
        <title>The Global Catalogue of Microorganisms (GCM) 10K type strain sequencing project: providing services to taxonomists for standard genome sequencing and annotation.</title>
        <authorList>
            <consortium name="The Broad Institute Genomics Platform"/>
            <consortium name="The Broad Institute Genome Sequencing Center for Infectious Disease"/>
            <person name="Wu L."/>
            <person name="Ma J."/>
        </authorList>
    </citation>
    <scope>NUCLEOTIDE SEQUENCE [LARGE SCALE GENOMIC DNA]</scope>
    <source>
        <strain evidence="4">CGMCC 1.12151</strain>
    </source>
</reference>
<accession>A0ABV9MEI5</accession>
<evidence type="ECO:0000259" key="2">
    <source>
        <dbReference type="Pfam" id="PF00149"/>
    </source>
</evidence>
<dbReference type="Pfam" id="PF00149">
    <property type="entry name" value="Metallophos"/>
    <property type="match status" value="1"/>
</dbReference>
<dbReference type="EMBL" id="JBHSGL010000014">
    <property type="protein sequence ID" value="MFC4714010.1"/>
    <property type="molecule type" value="Genomic_DNA"/>
</dbReference>
<dbReference type="SUPFAM" id="SSF56300">
    <property type="entry name" value="Metallo-dependent phosphatases"/>
    <property type="match status" value="1"/>
</dbReference>
<evidence type="ECO:0000313" key="4">
    <source>
        <dbReference type="Proteomes" id="UP001595932"/>
    </source>
</evidence>
<dbReference type="InterPro" id="IPR041796">
    <property type="entry name" value="Mre11_N"/>
</dbReference>
<dbReference type="PANTHER" id="PTHR30337">
    <property type="entry name" value="COMPONENT OF ATP-DEPENDENT DSDNA EXONUCLEASE"/>
    <property type="match status" value="1"/>
</dbReference>
<keyword evidence="3" id="KW-0540">Nuclease</keyword>
<dbReference type="InterPro" id="IPR050535">
    <property type="entry name" value="DNA_Repair-Maintenance_Comp"/>
</dbReference>
<dbReference type="RefSeq" id="WP_377279744.1">
    <property type="nucleotide sequence ID" value="NZ_JBHSGL010000014.1"/>
</dbReference>
<organism evidence="3 4">
    <name type="scientific">Planococcus dechangensis</name>
    <dbReference type="NCBI Taxonomy" id="1176255"/>
    <lineage>
        <taxon>Bacteria</taxon>
        <taxon>Bacillati</taxon>
        <taxon>Bacillota</taxon>
        <taxon>Bacilli</taxon>
        <taxon>Bacillales</taxon>
        <taxon>Caryophanaceae</taxon>
        <taxon>Planococcus</taxon>
    </lineage>
</organism>
<dbReference type="InterPro" id="IPR004843">
    <property type="entry name" value="Calcineurin-like_PHP"/>
</dbReference>
<dbReference type="InterPro" id="IPR014576">
    <property type="entry name" value="Pesterase_YhaO"/>
</dbReference>
<feature type="domain" description="Calcineurin-like phosphoesterase" evidence="2">
    <location>
        <begin position="4"/>
        <end position="200"/>
    </location>
</feature>
<dbReference type="GO" id="GO:0004527">
    <property type="term" value="F:exonuclease activity"/>
    <property type="evidence" value="ECO:0007669"/>
    <property type="project" value="UniProtKB-KW"/>
</dbReference>